<organism evidence="1 2">
    <name type="scientific">Candidatus Yanofskybacteria bacterium RIFCSPHIGHO2_02_FULL_41_11</name>
    <dbReference type="NCBI Taxonomy" id="1802675"/>
    <lineage>
        <taxon>Bacteria</taxon>
        <taxon>Candidatus Yanofskyibacteriota</taxon>
    </lineage>
</organism>
<accession>A0A1F8F7I1</accession>
<dbReference type="Proteomes" id="UP000177167">
    <property type="component" value="Unassembled WGS sequence"/>
</dbReference>
<comment type="caution">
    <text evidence="1">The sequence shown here is derived from an EMBL/GenBank/DDBJ whole genome shotgun (WGS) entry which is preliminary data.</text>
</comment>
<dbReference type="AlphaFoldDB" id="A0A1F8F7I1"/>
<evidence type="ECO:0000313" key="1">
    <source>
        <dbReference type="EMBL" id="OGN09102.1"/>
    </source>
</evidence>
<proteinExistence type="predicted"/>
<protein>
    <submittedName>
        <fullName evidence="1">Uncharacterized protein</fullName>
    </submittedName>
</protein>
<reference evidence="1 2" key="1">
    <citation type="journal article" date="2016" name="Nat. Commun.">
        <title>Thousands of microbial genomes shed light on interconnected biogeochemical processes in an aquifer system.</title>
        <authorList>
            <person name="Anantharaman K."/>
            <person name="Brown C.T."/>
            <person name="Hug L.A."/>
            <person name="Sharon I."/>
            <person name="Castelle C.J."/>
            <person name="Probst A.J."/>
            <person name="Thomas B.C."/>
            <person name="Singh A."/>
            <person name="Wilkins M.J."/>
            <person name="Karaoz U."/>
            <person name="Brodie E.L."/>
            <person name="Williams K.H."/>
            <person name="Hubbard S.S."/>
            <person name="Banfield J.F."/>
        </authorList>
    </citation>
    <scope>NUCLEOTIDE SEQUENCE [LARGE SCALE GENOMIC DNA]</scope>
</reference>
<gene>
    <name evidence="1" type="ORF">A3J46_05100</name>
</gene>
<evidence type="ECO:0000313" key="2">
    <source>
        <dbReference type="Proteomes" id="UP000177167"/>
    </source>
</evidence>
<sequence length="110" mass="12837">MKKITQKEFDKFVIPRLYFEGFSKTEREVVRSVFFSDLEDVESGERSTLFNTAVPGISEDELKKRFNGLRNPSSPLSKGLKLPLYKYPDKLNKLEEIMNKALEGNKEPWF</sequence>
<name>A0A1F8F7I1_9BACT</name>
<dbReference type="EMBL" id="MGJP01000044">
    <property type="protein sequence ID" value="OGN09102.1"/>
    <property type="molecule type" value="Genomic_DNA"/>
</dbReference>